<sequence>MTGVHDRYDVHATQYSAGSRTWRLDRQPRKMKAESFGYWIDFSSLYAQANDGRYEVRLITFEGGFEAVVLLTLTLLVKPSHGCFGGGGGGGQCCMPMGMECCMPMGGMGGMRGGMGGMGGMGGGGGGMGGGGGVPLILSFWWH</sequence>
<proteinExistence type="predicted"/>
<reference evidence="1 2" key="1">
    <citation type="submission" date="2015-09" db="EMBL/GenBank/DDBJ databases">
        <title>Draft genome of the parasitic nematode Teladorsagia circumcincta isolate WARC Sus (inbred).</title>
        <authorList>
            <person name="Mitreva M."/>
        </authorList>
    </citation>
    <scope>NUCLEOTIDE SEQUENCE [LARGE SCALE GENOMIC DNA]</scope>
    <source>
        <strain evidence="1 2">S</strain>
    </source>
</reference>
<accession>A0A2G9UVV7</accession>
<keyword evidence="2" id="KW-1185">Reference proteome</keyword>
<dbReference type="EMBL" id="KZ345290">
    <property type="protein sequence ID" value="PIO74388.1"/>
    <property type="molecule type" value="Genomic_DNA"/>
</dbReference>
<organism evidence="1 2">
    <name type="scientific">Teladorsagia circumcincta</name>
    <name type="common">Brown stomach worm</name>
    <name type="synonym">Ostertagia circumcincta</name>
    <dbReference type="NCBI Taxonomy" id="45464"/>
    <lineage>
        <taxon>Eukaryota</taxon>
        <taxon>Metazoa</taxon>
        <taxon>Ecdysozoa</taxon>
        <taxon>Nematoda</taxon>
        <taxon>Chromadorea</taxon>
        <taxon>Rhabditida</taxon>
        <taxon>Rhabditina</taxon>
        <taxon>Rhabditomorpha</taxon>
        <taxon>Strongyloidea</taxon>
        <taxon>Trichostrongylidae</taxon>
        <taxon>Teladorsagia</taxon>
    </lineage>
</organism>
<dbReference type="Proteomes" id="UP000230423">
    <property type="component" value="Unassembled WGS sequence"/>
</dbReference>
<protein>
    <submittedName>
        <fullName evidence="1">Uncharacterized protein</fullName>
    </submittedName>
</protein>
<evidence type="ECO:0000313" key="1">
    <source>
        <dbReference type="EMBL" id="PIO74388.1"/>
    </source>
</evidence>
<evidence type="ECO:0000313" key="2">
    <source>
        <dbReference type="Proteomes" id="UP000230423"/>
    </source>
</evidence>
<dbReference type="AlphaFoldDB" id="A0A2G9UVV7"/>
<gene>
    <name evidence="1" type="ORF">TELCIR_03611</name>
</gene>
<name>A0A2G9UVV7_TELCI</name>